<sequence length="142" mass="15562">MSGSHECGCDHDHEHNHDPVAAGVANAAVIDMFALDQHADEVLLVMMEDRPWDGSDDRLHEVQEKFNAYVSFLLDGEMLAEHPELKGKRARIELRCADMPDERAVELLGNIHDQLALQEIKMEVLVADSGGGCGSGCSCHGE</sequence>
<dbReference type="AlphaFoldDB" id="A0A6J4IYL1"/>
<reference evidence="1" key="1">
    <citation type="submission" date="2020-02" db="EMBL/GenBank/DDBJ databases">
        <authorList>
            <person name="Meier V. D."/>
        </authorList>
    </citation>
    <scope>NUCLEOTIDE SEQUENCE</scope>
    <source>
        <strain evidence="1">AVDCRST_MAG42</strain>
    </source>
</reference>
<dbReference type="Pfam" id="PF20212">
    <property type="entry name" value="DUF6572"/>
    <property type="match status" value="1"/>
</dbReference>
<gene>
    <name evidence="1" type="ORF">AVDCRST_MAG42-2828</name>
</gene>
<evidence type="ECO:0000313" key="1">
    <source>
        <dbReference type="EMBL" id="CAA9262925.1"/>
    </source>
</evidence>
<name>A0A6J4IYL1_9BACT</name>
<organism evidence="1">
    <name type="scientific">uncultured Chthoniobacterales bacterium</name>
    <dbReference type="NCBI Taxonomy" id="1836801"/>
    <lineage>
        <taxon>Bacteria</taxon>
        <taxon>Pseudomonadati</taxon>
        <taxon>Verrucomicrobiota</taxon>
        <taxon>Spartobacteria</taxon>
        <taxon>Chthoniobacterales</taxon>
        <taxon>environmental samples</taxon>
    </lineage>
</organism>
<dbReference type="EMBL" id="CADCTA010000100">
    <property type="protein sequence ID" value="CAA9262925.1"/>
    <property type="molecule type" value="Genomic_DNA"/>
</dbReference>
<proteinExistence type="predicted"/>
<dbReference type="InterPro" id="IPR046702">
    <property type="entry name" value="DUF6572"/>
</dbReference>
<protein>
    <submittedName>
        <fullName evidence="1">Uncharacterized protein</fullName>
    </submittedName>
</protein>
<accession>A0A6J4IYL1</accession>